<feature type="domain" description="Reverse transcriptase" evidence="1">
    <location>
        <begin position="65"/>
        <end position="137"/>
    </location>
</feature>
<dbReference type="InterPro" id="IPR053134">
    <property type="entry name" value="RNA-dir_DNA_polymerase"/>
</dbReference>
<dbReference type="PANTHER" id="PTHR24559:SF439">
    <property type="entry name" value="RETROTRANSPOSON, UNCLASSIFIED-LIKE PROTEIN"/>
    <property type="match status" value="1"/>
</dbReference>
<accession>A0A6V7Q9D7</accession>
<evidence type="ECO:0000313" key="2">
    <source>
        <dbReference type="EMBL" id="CAD1839650.1"/>
    </source>
</evidence>
<dbReference type="SUPFAM" id="SSF56672">
    <property type="entry name" value="DNA/RNA polymerases"/>
    <property type="match status" value="1"/>
</dbReference>
<gene>
    <name evidence="2" type="ORF">CB5_LOCUS22861</name>
</gene>
<dbReference type="AlphaFoldDB" id="A0A6V7Q9D7"/>
<dbReference type="Gene3D" id="3.30.70.270">
    <property type="match status" value="1"/>
</dbReference>
<dbReference type="InterPro" id="IPR043502">
    <property type="entry name" value="DNA/RNA_pol_sf"/>
</dbReference>
<sequence>MPGLSREIVEHRLPIQKGFKPFKQPARRFEPSIVLQIKNEIENLLKAGFIRAARYVDWVSNIVPVRKKNGKLRVCIDFRNLNLATPKDEYPMPIADMLVDSAAGNEILSFMDGHAGYNQIYIAEEDVAKTAFRCPGSIGTFEWKKVQELMKEMLSVTLERVSRTVNGKADALARLAKELADPDLDEVHVTIKNRKILSPANLNPEEESKEIQKANTLNIEVEDDWRESFINYFKYNELPKEKPKQVQLKKRAMRFAFVNNTLYRRSYD</sequence>
<proteinExistence type="predicted"/>
<dbReference type="InterPro" id="IPR043128">
    <property type="entry name" value="Rev_trsase/Diguanyl_cyclase"/>
</dbReference>
<dbReference type="EMBL" id="LR862134">
    <property type="protein sequence ID" value="CAD1839650.1"/>
    <property type="molecule type" value="Genomic_DNA"/>
</dbReference>
<dbReference type="Pfam" id="PF00078">
    <property type="entry name" value="RVT_1"/>
    <property type="match status" value="1"/>
</dbReference>
<name>A0A6V7Q9D7_ANACO</name>
<organism evidence="2">
    <name type="scientific">Ananas comosus var. bracteatus</name>
    <name type="common">red pineapple</name>
    <dbReference type="NCBI Taxonomy" id="296719"/>
    <lineage>
        <taxon>Eukaryota</taxon>
        <taxon>Viridiplantae</taxon>
        <taxon>Streptophyta</taxon>
        <taxon>Embryophyta</taxon>
        <taxon>Tracheophyta</taxon>
        <taxon>Spermatophyta</taxon>
        <taxon>Magnoliopsida</taxon>
        <taxon>Liliopsida</taxon>
        <taxon>Poales</taxon>
        <taxon>Bromeliaceae</taxon>
        <taxon>Bromelioideae</taxon>
        <taxon>Ananas</taxon>
    </lineage>
</organism>
<dbReference type="CDD" id="cd01647">
    <property type="entry name" value="RT_LTR"/>
    <property type="match status" value="1"/>
</dbReference>
<reference evidence="2" key="1">
    <citation type="submission" date="2020-07" db="EMBL/GenBank/DDBJ databases">
        <authorList>
            <person name="Lin J."/>
        </authorList>
    </citation>
    <scope>NUCLEOTIDE SEQUENCE</scope>
</reference>
<dbReference type="Gene3D" id="3.10.10.10">
    <property type="entry name" value="HIV Type 1 Reverse Transcriptase, subunit A, domain 1"/>
    <property type="match status" value="1"/>
</dbReference>
<dbReference type="PANTHER" id="PTHR24559">
    <property type="entry name" value="TRANSPOSON TY3-I GAG-POL POLYPROTEIN"/>
    <property type="match status" value="1"/>
</dbReference>
<evidence type="ECO:0000259" key="1">
    <source>
        <dbReference type="Pfam" id="PF00078"/>
    </source>
</evidence>
<protein>
    <recommendedName>
        <fullName evidence="1">Reverse transcriptase domain-containing protein</fullName>
    </recommendedName>
</protein>
<dbReference type="InterPro" id="IPR000477">
    <property type="entry name" value="RT_dom"/>
</dbReference>